<evidence type="ECO:0000313" key="3">
    <source>
        <dbReference type="Proteomes" id="UP001237642"/>
    </source>
</evidence>
<sequence>MFKYLLLQIFVHYGLGSEGVEENALSVGWIKSVVTRMLIHHQVGLSSLDRIPNHWLCDADCAVELSRFGSTSGCVVLILLQLHYTFNLCLCFSCIFDLFLRCVWRSKLVDC</sequence>
<protein>
    <recommendedName>
        <fullName evidence="4">Secreted protein</fullName>
    </recommendedName>
</protein>
<dbReference type="Proteomes" id="UP001237642">
    <property type="component" value="Unassembled WGS sequence"/>
</dbReference>
<dbReference type="AlphaFoldDB" id="A0AAD8MS14"/>
<name>A0AAD8MS14_9APIA</name>
<feature type="chain" id="PRO_5041966139" description="Secreted protein" evidence="1">
    <location>
        <begin position="17"/>
        <end position="111"/>
    </location>
</feature>
<evidence type="ECO:0000256" key="1">
    <source>
        <dbReference type="SAM" id="SignalP"/>
    </source>
</evidence>
<evidence type="ECO:0000313" key="2">
    <source>
        <dbReference type="EMBL" id="KAK1387255.1"/>
    </source>
</evidence>
<organism evidence="2 3">
    <name type="scientific">Heracleum sosnowskyi</name>
    <dbReference type="NCBI Taxonomy" id="360622"/>
    <lineage>
        <taxon>Eukaryota</taxon>
        <taxon>Viridiplantae</taxon>
        <taxon>Streptophyta</taxon>
        <taxon>Embryophyta</taxon>
        <taxon>Tracheophyta</taxon>
        <taxon>Spermatophyta</taxon>
        <taxon>Magnoliopsida</taxon>
        <taxon>eudicotyledons</taxon>
        <taxon>Gunneridae</taxon>
        <taxon>Pentapetalae</taxon>
        <taxon>asterids</taxon>
        <taxon>campanulids</taxon>
        <taxon>Apiales</taxon>
        <taxon>Apiaceae</taxon>
        <taxon>Apioideae</taxon>
        <taxon>apioid superclade</taxon>
        <taxon>Tordylieae</taxon>
        <taxon>Tordyliinae</taxon>
        <taxon>Heracleum</taxon>
    </lineage>
</organism>
<feature type="signal peptide" evidence="1">
    <location>
        <begin position="1"/>
        <end position="16"/>
    </location>
</feature>
<keyword evidence="3" id="KW-1185">Reference proteome</keyword>
<evidence type="ECO:0008006" key="4">
    <source>
        <dbReference type="Google" id="ProtNLM"/>
    </source>
</evidence>
<reference evidence="2" key="2">
    <citation type="submission" date="2023-05" db="EMBL/GenBank/DDBJ databases">
        <authorList>
            <person name="Schelkunov M.I."/>
        </authorList>
    </citation>
    <scope>NUCLEOTIDE SEQUENCE</scope>
    <source>
        <strain evidence="2">Hsosn_3</strain>
        <tissue evidence="2">Leaf</tissue>
    </source>
</reference>
<gene>
    <name evidence="2" type="ORF">POM88_015433</name>
</gene>
<dbReference type="EMBL" id="JAUIZM010000004">
    <property type="protein sequence ID" value="KAK1387255.1"/>
    <property type="molecule type" value="Genomic_DNA"/>
</dbReference>
<proteinExistence type="predicted"/>
<reference evidence="2" key="1">
    <citation type="submission" date="2023-02" db="EMBL/GenBank/DDBJ databases">
        <title>Genome of toxic invasive species Heracleum sosnowskyi carries increased number of genes despite the absence of recent whole-genome duplications.</title>
        <authorList>
            <person name="Schelkunov M."/>
            <person name="Shtratnikova V."/>
            <person name="Makarenko M."/>
            <person name="Klepikova A."/>
            <person name="Omelchenko D."/>
            <person name="Novikova G."/>
            <person name="Obukhova E."/>
            <person name="Bogdanov V."/>
            <person name="Penin A."/>
            <person name="Logacheva M."/>
        </authorList>
    </citation>
    <scope>NUCLEOTIDE SEQUENCE</scope>
    <source>
        <strain evidence="2">Hsosn_3</strain>
        <tissue evidence="2">Leaf</tissue>
    </source>
</reference>
<keyword evidence="1" id="KW-0732">Signal</keyword>
<comment type="caution">
    <text evidence="2">The sequence shown here is derived from an EMBL/GenBank/DDBJ whole genome shotgun (WGS) entry which is preliminary data.</text>
</comment>
<accession>A0AAD8MS14</accession>